<feature type="compositionally biased region" description="Basic and acidic residues" evidence="1">
    <location>
        <begin position="113"/>
        <end position="122"/>
    </location>
</feature>
<dbReference type="InterPro" id="IPR035899">
    <property type="entry name" value="DBL_dom_sf"/>
</dbReference>
<dbReference type="Gene3D" id="2.30.29.30">
    <property type="entry name" value="Pleckstrin-homology domain (PH domain)/Phosphotyrosine-binding domain (PTB)"/>
    <property type="match status" value="1"/>
</dbReference>
<feature type="compositionally biased region" description="Polar residues" evidence="1">
    <location>
        <begin position="99"/>
        <end position="112"/>
    </location>
</feature>
<dbReference type="GO" id="GO:0005737">
    <property type="term" value="C:cytoplasm"/>
    <property type="evidence" value="ECO:0007669"/>
    <property type="project" value="TreeGrafter"/>
</dbReference>
<dbReference type="SMART" id="SM00325">
    <property type="entry name" value="RhoGEF"/>
    <property type="match status" value="1"/>
</dbReference>
<dbReference type="GO" id="GO:0005085">
    <property type="term" value="F:guanyl-nucleotide exchange factor activity"/>
    <property type="evidence" value="ECO:0007669"/>
    <property type="project" value="InterPro"/>
</dbReference>
<dbReference type="CDD" id="cd06093">
    <property type="entry name" value="PX_domain"/>
    <property type="match status" value="1"/>
</dbReference>
<accession>A0AAD1XYR9</accession>
<dbReference type="InterPro" id="IPR011993">
    <property type="entry name" value="PH-like_dom_sf"/>
</dbReference>
<feature type="domain" description="PX" evidence="3">
    <location>
        <begin position="570"/>
        <end position="695"/>
    </location>
</feature>
<feature type="region of interest" description="Disordered" evidence="1">
    <location>
        <begin position="1"/>
        <end position="24"/>
    </location>
</feature>
<dbReference type="InterPro" id="IPR001683">
    <property type="entry name" value="PX_dom"/>
</dbReference>
<dbReference type="Proteomes" id="UP001295684">
    <property type="component" value="Unassembled WGS sequence"/>
</dbReference>
<keyword evidence="5" id="KW-1185">Reference proteome</keyword>
<comment type="caution">
    <text evidence="4">The sequence shown here is derived from an EMBL/GenBank/DDBJ whole genome shotgun (WGS) entry which is preliminary data.</text>
</comment>
<dbReference type="Gene3D" id="3.30.1520.10">
    <property type="entry name" value="Phox-like domain"/>
    <property type="match status" value="1"/>
</dbReference>
<evidence type="ECO:0000259" key="3">
    <source>
        <dbReference type="PROSITE" id="PS50195"/>
    </source>
</evidence>
<proteinExistence type="predicted"/>
<gene>
    <name evidence="4" type="ORF">ECRASSUSDP1_LOCUS22041</name>
</gene>
<evidence type="ECO:0000256" key="1">
    <source>
        <dbReference type="SAM" id="MobiDB-lite"/>
    </source>
</evidence>
<sequence length="1025" mass="119914">MEKASTGLDKLGTQDGDTYDPFSDEAQEMMMKRAAVASIKRSSHMSQLPAMDAYISKSKTEKEFIIGDGSDSDEEEKIDTSSKVEDAIRKGSYDYTCPEDSNLNTENESSARGSKELKDKPLKSPSTLPTENSEMEEEKKVVSFQIPKHSFDRISGDCIETDEDQEQYHKKLLAEVVSNAFGRQIKSFSVIGDVDEEAPIAPENRVTAQTEGMEEALGIEKGSKVYSLVKKFVVNLKKRVKNIKMKKNVIQEMVHTEKTYIKGLERLIAWRDECLENKFTKSSNIEILFSTVIDNIKLISDQILVEITRAFENWEKDSVIGDIFLKFAPFLKQYKDYCKNNEKSGKMLKELLRDKKFNEYVNQQEKKCGDTFQSHLILPIQRIPRYEMLLGAAKKHTNKNQKDYKLLSDACDLVHEICDANNKEIGLFLGQKRKIELHEVYGSHINLMLPQRNLVEEFPNLYMIDVETDKPQECSLILFTDCIIVLTHLRKIRQAVYFGHTVFNENSFIYSKNDMKNYKNLFKIVGKTKCFIIGAATETERDRVVDEVSKYIFTVRKKIKKRASLLKVVDKVETHLDVEIVLAEKQGEKLVYVLEGTKAITNKDDASICRKNGVFQFRLFKRYSKVEDFHKKLCSCFSGKYLPPIPPKNIINQRSEVIERRTINFELFFQTIMLHESYVSHELTRDFFKLSKVNREEQKTQKMKVYYADKIKAYLCVDVAYETDTQDILNDFNKEWDIRDISAYRVCFVSDKYGEKILDLHECPIQVLENYEATSKTSSFFSGLIGKRVTKKPRDNILRYYEDKGKTAFFVRRVIFSPEDYELNFRMPFSELYRRYYQCLYELKVESICGKSYEEYVEICGLITFLRCKNKADWKPYDIVPFKEISSVIPKDMFKKHKKKWQKDIYAKWDESSKQFKGGEECAYNFLTVMTKMDFYGYNLFWVENYKKQPGPKNMWLAVNCFGFKLLNDKMTEEVMKCTYEDYSFDYYQNAVILKNKTTGENMRLTVSMVYPLYMIFQEMEKLRQ</sequence>
<evidence type="ECO:0000259" key="2">
    <source>
        <dbReference type="PROSITE" id="PS50010"/>
    </source>
</evidence>
<dbReference type="Pfam" id="PF00621">
    <property type="entry name" value="RhoGEF"/>
    <property type="match status" value="1"/>
</dbReference>
<dbReference type="SMART" id="SM00312">
    <property type="entry name" value="PX"/>
    <property type="match status" value="1"/>
</dbReference>
<dbReference type="Pfam" id="PF00787">
    <property type="entry name" value="PX"/>
    <property type="match status" value="1"/>
</dbReference>
<dbReference type="Gene3D" id="1.20.900.10">
    <property type="entry name" value="Dbl homology (DH) domain"/>
    <property type="match status" value="1"/>
</dbReference>
<dbReference type="PANTHER" id="PTHR12673">
    <property type="entry name" value="FACIOGENITAL DYSPLASIA PROTEIN"/>
    <property type="match status" value="1"/>
</dbReference>
<dbReference type="InterPro" id="IPR000219">
    <property type="entry name" value="DH_dom"/>
</dbReference>
<dbReference type="CDD" id="cd00160">
    <property type="entry name" value="RhoGEF"/>
    <property type="match status" value="1"/>
</dbReference>
<organism evidence="4 5">
    <name type="scientific">Euplotes crassus</name>
    <dbReference type="NCBI Taxonomy" id="5936"/>
    <lineage>
        <taxon>Eukaryota</taxon>
        <taxon>Sar</taxon>
        <taxon>Alveolata</taxon>
        <taxon>Ciliophora</taxon>
        <taxon>Intramacronucleata</taxon>
        <taxon>Spirotrichea</taxon>
        <taxon>Hypotrichia</taxon>
        <taxon>Euplotida</taxon>
        <taxon>Euplotidae</taxon>
        <taxon>Moneuplotes</taxon>
    </lineage>
</organism>
<dbReference type="InterPro" id="IPR051092">
    <property type="entry name" value="FYVE_RhoGEF_PH"/>
</dbReference>
<dbReference type="EMBL" id="CAMPGE010022570">
    <property type="protein sequence ID" value="CAI2380605.1"/>
    <property type="molecule type" value="Genomic_DNA"/>
</dbReference>
<dbReference type="SUPFAM" id="SSF50729">
    <property type="entry name" value="PH domain-like"/>
    <property type="match status" value="1"/>
</dbReference>
<feature type="region of interest" description="Disordered" evidence="1">
    <location>
        <begin position="59"/>
        <end position="140"/>
    </location>
</feature>
<dbReference type="PROSITE" id="PS50195">
    <property type="entry name" value="PX"/>
    <property type="match status" value="1"/>
</dbReference>
<dbReference type="PANTHER" id="PTHR12673:SF159">
    <property type="entry name" value="LD03170P"/>
    <property type="match status" value="1"/>
</dbReference>
<dbReference type="SUPFAM" id="SSF64268">
    <property type="entry name" value="PX domain"/>
    <property type="match status" value="1"/>
</dbReference>
<feature type="domain" description="DH" evidence="2">
    <location>
        <begin position="245"/>
        <end position="424"/>
    </location>
</feature>
<reference evidence="4" key="1">
    <citation type="submission" date="2023-07" db="EMBL/GenBank/DDBJ databases">
        <authorList>
            <consortium name="AG Swart"/>
            <person name="Singh M."/>
            <person name="Singh A."/>
            <person name="Seah K."/>
            <person name="Emmerich C."/>
        </authorList>
    </citation>
    <scope>NUCLEOTIDE SEQUENCE</scope>
    <source>
        <strain evidence="4">DP1</strain>
    </source>
</reference>
<dbReference type="SUPFAM" id="SSF48065">
    <property type="entry name" value="DBL homology domain (DH-domain)"/>
    <property type="match status" value="1"/>
</dbReference>
<evidence type="ECO:0000313" key="5">
    <source>
        <dbReference type="Proteomes" id="UP001295684"/>
    </source>
</evidence>
<name>A0AAD1XYR9_EUPCR</name>
<dbReference type="PROSITE" id="PS50010">
    <property type="entry name" value="DH_2"/>
    <property type="match status" value="1"/>
</dbReference>
<dbReference type="GO" id="GO:0035091">
    <property type="term" value="F:phosphatidylinositol binding"/>
    <property type="evidence" value="ECO:0007669"/>
    <property type="project" value="InterPro"/>
</dbReference>
<evidence type="ECO:0000313" key="4">
    <source>
        <dbReference type="EMBL" id="CAI2380605.1"/>
    </source>
</evidence>
<feature type="compositionally biased region" description="Basic and acidic residues" evidence="1">
    <location>
        <begin position="78"/>
        <end position="92"/>
    </location>
</feature>
<dbReference type="AlphaFoldDB" id="A0AAD1XYR9"/>
<protein>
    <submittedName>
        <fullName evidence="4">Uncharacterized protein</fullName>
    </submittedName>
</protein>
<dbReference type="InterPro" id="IPR036871">
    <property type="entry name" value="PX_dom_sf"/>
</dbReference>